<name>A0A557SWR3_9ARCH</name>
<dbReference type="Gene3D" id="3.40.190.10">
    <property type="entry name" value="Periplasmic binding protein-like II"/>
    <property type="match status" value="2"/>
</dbReference>
<comment type="subcellular location">
    <subcellularLocation>
        <location evidence="1">Periplasm</location>
    </subcellularLocation>
</comment>
<protein>
    <submittedName>
        <fullName evidence="6">ABC-type nitrate/sulfonate/bicarbonate transport system, periplasmic component</fullName>
    </submittedName>
</protein>
<organism evidence="6 7">
    <name type="scientific">Candidatus Nitrosocosmicus arcticus</name>
    <dbReference type="NCBI Taxonomy" id="2035267"/>
    <lineage>
        <taxon>Archaea</taxon>
        <taxon>Nitrososphaerota</taxon>
        <taxon>Nitrososphaeria</taxon>
        <taxon>Nitrososphaerales</taxon>
        <taxon>Nitrososphaeraceae</taxon>
        <taxon>Candidatus Nitrosocosmicus</taxon>
    </lineage>
</organism>
<keyword evidence="7" id="KW-1185">Reference proteome</keyword>
<evidence type="ECO:0000313" key="6">
    <source>
        <dbReference type="EMBL" id="TVP41050.1"/>
    </source>
</evidence>
<dbReference type="Proteomes" id="UP000315289">
    <property type="component" value="Unassembled WGS sequence"/>
</dbReference>
<keyword evidence="4" id="KW-0812">Transmembrane</keyword>
<keyword evidence="4" id="KW-1133">Transmembrane helix</keyword>
<sequence length="341" mass="38237">MRPKQLDRKLHIFLVFSIIVIVFSNSFSLIYAQISSEKPIRFSVNVWAPNFLAYIAQEKGYFEKNNVNVNLTLIQDYSDAVRDYANGKHDGMFVVYSDVIVQDSEGIDTKVVYNIDTSYDADAIIGSVNNLTEVMGKKVGVEGINSFSHYFMLKSLENVGLSEANVEFVNIPAQNISDALKKSEIDAGHTYNPYISDSLKNGFKILSIGANAPGVITTVLAFHSDIVKQRPLDVQNIIKSLIEAKEDYDKNREQDIEIMSVSTGINKTDIINGMDGAKLLDLDYNTQFSMNKELNTTASLYNSGKSIAKFYAERGVITEYPDIEDIIEPKFVNELLMEKNQ</sequence>
<evidence type="ECO:0000256" key="3">
    <source>
        <dbReference type="ARBA" id="ARBA00022729"/>
    </source>
</evidence>
<feature type="domain" description="SsuA/THI5-like" evidence="5">
    <location>
        <begin position="53"/>
        <end position="240"/>
    </location>
</feature>
<dbReference type="GO" id="GO:0042597">
    <property type="term" value="C:periplasmic space"/>
    <property type="evidence" value="ECO:0007669"/>
    <property type="project" value="UniProtKB-SubCell"/>
</dbReference>
<dbReference type="AlphaFoldDB" id="A0A557SWR3"/>
<comment type="similarity">
    <text evidence="2">Belongs to the bacterial solute-binding protein SsuA/TauA family.</text>
</comment>
<dbReference type="Pfam" id="PF09084">
    <property type="entry name" value="NMT1"/>
    <property type="match status" value="1"/>
</dbReference>
<evidence type="ECO:0000256" key="4">
    <source>
        <dbReference type="SAM" id="Phobius"/>
    </source>
</evidence>
<dbReference type="PANTHER" id="PTHR30024">
    <property type="entry name" value="ALIPHATIC SULFONATES-BINDING PROTEIN-RELATED"/>
    <property type="match status" value="1"/>
</dbReference>
<evidence type="ECO:0000259" key="5">
    <source>
        <dbReference type="Pfam" id="PF09084"/>
    </source>
</evidence>
<keyword evidence="3" id="KW-0732">Signal</keyword>
<dbReference type="SUPFAM" id="SSF53850">
    <property type="entry name" value="Periplasmic binding protein-like II"/>
    <property type="match status" value="1"/>
</dbReference>
<dbReference type="EMBL" id="VOAH01000004">
    <property type="protein sequence ID" value="TVP41050.1"/>
    <property type="molecule type" value="Genomic_DNA"/>
</dbReference>
<gene>
    <name evidence="6" type="ORF">NARC_40009</name>
</gene>
<reference evidence="6 7" key="1">
    <citation type="journal article" date="2019" name="Front. Microbiol.">
        <title>Ammonia Oxidation by the Arctic Terrestrial Thaumarchaeote Candidatus Nitrosocosmicus arcticus Is Stimulated by Increasing Temperatures.</title>
        <authorList>
            <person name="Alves R.J.E."/>
            <person name="Kerou M."/>
            <person name="Zappe A."/>
            <person name="Bittner R."/>
            <person name="Abby S.S."/>
            <person name="Schmidt H.A."/>
            <person name="Pfeifer K."/>
            <person name="Schleper C."/>
        </authorList>
    </citation>
    <scope>NUCLEOTIDE SEQUENCE [LARGE SCALE GENOMIC DNA]</scope>
    <source>
        <strain evidence="6 7">Kfb</strain>
    </source>
</reference>
<proteinExistence type="inferred from homology"/>
<keyword evidence="4" id="KW-0472">Membrane</keyword>
<comment type="caution">
    <text evidence="6">The sequence shown here is derived from an EMBL/GenBank/DDBJ whole genome shotgun (WGS) entry which is preliminary data.</text>
</comment>
<evidence type="ECO:0000256" key="1">
    <source>
        <dbReference type="ARBA" id="ARBA00004418"/>
    </source>
</evidence>
<dbReference type="PANTHER" id="PTHR30024:SF47">
    <property type="entry name" value="TAURINE-BINDING PERIPLASMIC PROTEIN"/>
    <property type="match status" value="1"/>
</dbReference>
<evidence type="ECO:0000256" key="2">
    <source>
        <dbReference type="ARBA" id="ARBA00010742"/>
    </source>
</evidence>
<feature type="transmembrane region" description="Helical" evidence="4">
    <location>
        <begin position="12"/>
        <end position="32"/>
    </location>
</feature>
<evidence type="ECO:0000313" key="7">
    <source>
        <dbReference type="Proteomes" id="UP000315289"/>
    </source>
</evidence>
<dbReference type="InterPro" id="IPR015168">
    <property type="entry name" value="SsuA/THI5"/>
</dbReference>
<accession>A0A557SWR3</accession>